<dbReference type="AlphaFoldDB" id="A0A7X9WZQ0"/>
<name>A0A7X9WZQ0_9SPHN</name>
<proteinExistence type="predicted"/>
<evidence type="ECO:0000313" key="3">
    <source>
        <dbReference type="Proteomes" id="UP000519023"/>
    </source>
</evidence>
<dbReference type="Gene3D" id="3.40.50.300">
    <property type="entry name" value="P-loop containing nucleotide triphosphate hydrolases"/>
    <property type="match status" value="1"/>
</dbReference>
<keyword evidence="3" id="KW-1185">Reference proteome</keyword>
<feature type="domain" description="CobQ/CobB/MinD/ParA nucleotide binding" evidence="1">
    <location>
        <begin position="7"/>
        <end position="199"/>
    </location>
</feature>
<evidence type="ECO:0000259" key="1">
    <source>
        <dbReference type="Pfam" id="PF01656"/>
    </source>
</evidence>
<dbReference type="InterPro" id="IPR002586">
    <property type="entry name" value="CobQ/CobB/MinD/ParA_Nub-bd_dom"/>
</dbReference>
<comment type="caution">
    <text evidence="2">The sequence shown here is derived from an EMBL/GenBank/DDBJ whole genome shotgun (WGS) entry which is preliminary data.</text>
</comment>
<accession>A0A7X9WZQ0</accession>
<dbReference type="Pfam" id="PF01656">
    <property type="entry name" value="CbiA"/>
    <property type="match status" value="1"/>
</dbReference>
<sequence>MALILCHSPKGGVGTSFIAAQLAIALAGQGHDVTAVDFTYQDALKLFFGLLPTQPLMEMGQATSQSMVVSGVELLSAHSLSRDPHFRELLARPGHSPFESDKLFIADVAAGDRETKELLLPHAMLHICTLLPRPGSLAALTKVQPGTPTIELPRTVFVLNQLDDTHRLSRHSHVFIRELFGDKLIGTVRRDEGVNEAAAMFEPTAKFAPASAALVDLKTLALAVEARCGLAQADGDQP</sequence>
<gene>
    <name evidence="2" type="ORF">HHL08_22140</name>
</gene>
<protein>
    <submittedName>
        <fullName evidence="2">ATPase</fullName>
    </submittedName>
</protein>
<organism evidence="2 3">
    <name type="scientific">Sphingobium psychrophilum</name>
    <dbReference type="NCBI Taxonomy" id="2728834"/>
    <lineage>
        <taxon>Bacteria</taxon>
        <taxon>Pseudomonadati</taxon>
        <taxon>Pseudomonadota</taxon>
        <taxon>Alphaproteobacteria</taxon>
        <taxon>Sphingomonadales</taxon>
        <taxon>Sphingomonadaceae</taxon>
        <taxon>Sphingobium</taxon>
    </lineage>
</organism>
<dbReference type="SUPFAM" id="SSF52540">
    <property type="entry name" value="P-loop containing nucleoside triphosphate hydrolases"/>
    <property type="match status" value="1"/>
</dbReference>
<dbReference type="RefSeq" id="WP_096063546.1">
    <property type="nucleotide sequence ID" value="NZ_JABBFV010000026.1"/>
</dbReference>
<reference evidence="2 3" key="1">
    <citation type="submission" date="2020-04" db="EMBL/GenBank/DDBJ databases">
        <title>Sphingobium sp. AR-3-1 isolated from Arctic soil.</title>
        <authorList>
            <person name="Dahal R.H."/>
            <person name="Chaudhary D.K."/>
        </authorList>
    </citation>
    <scope>NUCLEOTIDE SEQUENCE [LARGE SCALE GENOMIC DNA]</scope>
    <source>
        <strain evidence="2 3">AR-3-1</strain>
    </source>
</reference>
<evidence type="ECO:0000313" key="2">
    <source>
        <dbReference type="EMBL" id="NML12800.1"/>
    </source>
</evidence>
<dbReference type="InterPro" id="IPR027417">
    <property type="entry name" value="P-loop_NTPase"/>
</dbReference>
<dbReference type="Proteomes" id="UP000519023">
    <property type="component" value="Unassembled WGS sequence"/>
</dbReference>
<dbReference type="EMBL" id="JABBFV010000026">
    <property type="protein sequence ID" value="NML12800.1"/>
    <property type="molecule type" value="Genomic_DNA"/>
</dbReference>